<evidence type="ECO:0000313" key="2">
    <source>
        <dbReference type="EMBL" id="TRY71605.1"/>
    </source>
</evidence>
<accession>A0A553P1P0</accession>
<name>A0A553P1P0_TIGCA</name>
<dbReference type="EMBL" id="VCGU01000008">
    <property type="protein sequence ID" value="TRY71605.1"/>
    <property type="molecule type" value="Genomic_DNA"/>
</dbReference>
<reference evidence="2 3" key="1">
    <citation type="journal article" date="2018" name="Nat. Ecol. Evol.">
        <title>Genomic signatures of mitonuclear coevolution across populations of Tigriopus californicus.</title>
        <authorList>
            <person name="Barreto F.S."/>
            <person name="Watson E.T."/>
            <person name="Lima T.G."/>
            <person name="Willett C.S."/>
            <person name="Edmands S."/>
            <person name="Li W."/>
            <person name="Burton R.S."/>
        </authorList>
    </citation>
    <scope>NUCLEOTIDE SEQUENCE [LARGE SCALE GENOMIC DNA]</scope>
    <source>
        <strain evidence="2 3">San Diego</strain>
    </source>
</reference>
<organism evidence="2 3">
    <name type="scientific">Tigriopus californicus</name>
    <name type="common">Marine copepod</name>
    <dbReference type="NCBI Taxonomy" id="6832"/>
    <lineage>
        <taxon>Eukaryota</taxon>
        <taxon>Metazoa</taxon>
        <taxon>Ecdysozoa</taxon>
        <taxon>Arthropoda</taxon>
        <taxon>Crustacea</taxon>
        <taxon>Multicrustacea</taxon>
        <taxon>Hexanauplia</taxon>
        <taxon>Copepoda</taxon>
        <taxon>Harpacticoida</taxon>
        <taxon>Harpacticidae</taxon>
        <taxon>Tigriopus</taxon>
    </lineage>
</organism>
<evidence type="ECO:0000313" key="3">
    <source>
        <dbReference type="Proteomes" id="UP000318571"/>
    </source>
</evidence>
<feature type="region of interest" description="Disordered" evidence="1">
    <location>
        <begin position="478"/>
        <end position="497"/>
    </location>
</feature>
<comment type="caution">
    <text evidence="2">The sequence shown here is derived from an EMBL/GenBank/DDBJ whole genome shotgun (WGS) entry which is preliminary data.</text>
</comment>
<protein>
    <submittedName>
        <fullName evidence="2">Uncharacterized protein</fullName>
    </submittedName>
</protein>
<keyword evidence="3" id="KW-1185">Reference proteome</keyword>
<gene>
    <name evidence="2" type="ORF">TCAL_14885</name>
</gene>
<feature type="region of interest" description="Disordered" evidence="1">
    <location>
        <begin position="339"/>
        <end position="363"/>
    </location>
</feature>
<feature type="compositionally biased region" description="Polar residues" evidence="1">
    <location>
        <begin position="478"/>
        <end position="496"/>
    </location>
</feature>
<feature type="compositionally biased region" description="Low complexity" evidence="1">
    <location>
        <begin position="433"/>
        <end position="451"/>
    </location>
</feature>
<proteinExistence type="predicted"/>
<sequence length="520" mass="58448">MKFGESAHRWVRAAFWREQVIRGETLRSRFPIPVLLTKWGLTLKVGQIIWFEKESRAAIQEISVSRDLEIVVLDLIVVDANGRKNRGDHLTLNIQELDRSLHHANERPTFLRSVLNDAQGILLQIGAYPESIRRFLRKHQLTALIRKNVQIALQGFASMHDFSLGPTDFAHDPHIFGLEASTLFSCDHHIEEYASHSSLMDILLKPNWDWRPVASNAGFRIVLTFRMWIDCEGLIRMFVHVEQCHGEPDARWDMMDPLTPRQIYLALNRSLTHSIQPSSSPSNPHSHVRGCSRETLNWAGQDLKRDPQCYPGATNSLDYDEIIEDLEDKQPLPDVTVSSAEEAMEQVPDPGDPLASSSFTSDHPSVVQRVSKCSKNVSWEQGLTLDETAAQSSQAPLTEHDACEAAANAKIDSTVDKQEPHIDLDLSLDHQSDTNSLRSRSNRSRTTAFSNLSRMSGQVNPQLQGAFYSNVNPTRIALGSSSDTSQPDRTGVTTSRVCPFPTDWQFGTIPESITNDDELD</sequence>
<evidence type="ECO:0000256" key="1">
    <source>
        <dbReference type="SAM" id="MobiDB-lite"/>
    </source>
</evidence>
<dbReference type="Proteomes" id="UP000318571">
    <property type="component" value="Chromosome 7"/>
</dbReference>
<dbReference type="AlphaFoldDB" id="A0A553P1P0"/>
<feature type="region of interest" description="Disordered" evidence="1">
    <location>
        <begin position="425"/>
        <end position="456"/>
    </location>
</feature>